<dbReference type="Gene3D" id="3.40.50.720">
    <property type="entry name" value="NAD(P)-binding Rossmann-like Domain"/>
    <property type="match status" value="1"/>
</dbReference>
<dbReference type="EMBL" id="MHLI01000006">
    <property type="protein sequence ID" value="OGZ05837.1"/>
    <property type="molecule type" value="Genomic_DNA"/>
</dbReference>
<evidence type="ECO:0000256" key="1">
    <source>
        <dbReference type="ARBA" id="ARBA00010944"/>
    </source>
</evidence>
<gene>
    <name evidence="4" type="ORF">A2845_03465</name>
</gene>
<dbReference type="InterPro" id="IPR036291">
    <property type="entry name" value="NAD(P)-bd_dom_sf"/>
</dbReference>
<evidence type="ECO:0000256" key="2">
    <source>
        <dbReference type="RuleBase" id="RU364082"/>
    </source>
</evidence>
<name>A0A1G2CX28_9BACT</name>
<keyword evidence="2" id="KW-0560">Oxidoreductase</keyword>
<evidence type="ECO:0000259" key="3">
    <source>
        <dbReference type="Pfam" id="PF04321"/>
    </source>
</evidence>
<dbReference type="Pfam" id="PF04321">
    <property type="entry name" value="RmlD_sub_bind"/>
    <property type="match status" value="1"/>
</dbReference>
<dbReference type="GO" id="GO:0048270">
    <property type="term" value="F:methionine adenosyltransferase regulator activity"/>
    <property type="evidence" value="ECO:0007669"/>
    <property type="project" value="TreeGrafter"/>
</dbReference>
<evidence type="ECO:0000313" key="4">
    <source>
        <dbReference type="EMBL" id="OGZ05837.1"/>
    </source>
</evidence>
<accession>A0A1G2CX28</accession>
<feature type="domain" description="RmlD-like substrate binding" evidence="3">
    <location>
        <begin position="38"/>
        <end position="140"/>
    </location>
</feature>
<protein>
    <recommendedName>
        <fullName evidence="2">dTDP-4-dehydrorhamnose reductase</fullName>
        <ecNumber evidence="2">1.1.1.133</ecNumber>
    </recommendedName>
</protein>
<dbReference type="InterPro" id="IPR029903">
    <property type="entry name" value="RmlD-like-bd"/>
</dbReference>
<comment type="similarity">
    <text evidence="1 2">Belongs to the dTDP-4-dehydrorhamnose reductase family.</text>
</comment>
<dbReference type="GO" id="GO:0008831">
    <property type="term" value="F:dTDP-4-dehydrorhamnose reductase activity"/>
    <property type="evidence" value="ECO:0007669"/>
    <property type="project" value="UniProtKB-EC"/>
</dbReference>
<reference evidence="4 5" key="1">
    <citation type="journal article" date="2016" name="Nat. Commun.">
        <title>Thousands of microbial genomes shed light on interconnected biogeochemical processes in an aquifer system.</title>
        <authorList>
            <person name="Anantharaman K."/>
            <person name="Brown C.T."/>
            <person name="Hug L.A."/>
            <person name="Sharon I."/>
            <person name="Castelle C.J."/>
            <person name="Probst A.J."/>
            <person name="Thomas B.C."/>
            <person name="Singh A."/>
            <person name="Wilkins M.J."/>
            <person name="Karaoz U."/>
            <person name="Brodie E.L."/>
            <person name="Williams K.H."/>
            <person name="Hubbard S.S."/>
            <person name="Banfield J.F."/>
        </authorList>
    </citation>
    <scope>NUCLEOTIDE SEQUENCE [LARGE SCALE GENOMIC DNA]</scope>
</reference>
<proteinExistence type="inferred from homology"/>
<organism evidence="4 5">
    <name type="scientific">Candidatus Lloydbacteria bacterium RIFCSPHIGHO2_01_FULL_49_22</name>
    <dbReference type="NCBI Taxonomy" id="1798658"/>
    <lineage>
        <taxon>Bacteria</taxon>
        <taxon>Candidatus Lloydiibacteriota</taxon>
    </lineage>
</organism>
<comment type="pathway">
    <text evidence="2">Carbohydrate biosynthesis; dTDP-L-rhamnose biosynthesis.</text>
</comment>
<dbReference type="InterPro" id="IPR005913">
    <property type="entry name" value="dTDP_dehydrorham_reduct"/>
</dbReference>
<dbReference type="AlphaFoldDB" id="A0A1G2CX28"/>
<comment type="caution">
    <text evidence="4">The sequence shown here is derived from an EMBL/GenBank/DDBJ whole genome shotgun (WGS) entry which is preliminary data.</text>
</comment>
<keyword evidence="2" id="KW-0521">NADP</keyword>
<evidence type="ECO:0000313" key="5">
    <source>
        <dbReference type="Proteomes" id="UP000177122"/>
    </source>
</evidence>
<dbReference type="GO" id="GO:0006556">
    <property type="term" value="P:S-adenosylmethionine biosynthetic process"/>
    <property type="evidence" value="ECO:0007669"/>
    <property type="project" value="TreeGrafter"/>
</dbReference>
<comment type="function">
    <text evidence="2">Catalyzes the reduction of dTDP-6-deoxy-L-lyxo-4-hexulose to yield dTDP-L-rhamnose.</text>
</comment>
<dbReference type="GO" id="GO:0048269">
    <property type="term" value="C:methionine adenosyltransferase complex"/>
    <property type="evidence" value="ECO:0007669"/>
    <property type="project" value="TreeGrafter"/>
</dbReference>
<dbReference type="PANTHER" id="PTHR10491">
    <property type="entry name" value="DTDP-4-DEHYDRORHAMNOSE REDUCTASE"/>
    <property type="match status" value="1"/>
</dbReference>
<dbReference type="PANTHER" id="PTHR10491:SF4">
    <property type="entry name" value="METHIONINE ADENOSYLTRANSFERASE 2 SUBUNIT BETA"/>
    <property type="match status" value="1"/>
</dbReference>
<dbReference type="SUPFAM" id="SSF51735">
    <property type="entry name" value="NAD(P)-binding Rossmann-fold domains"/>
    <property type="match status" value="1"/>
</dbReference>
<dbReference type="EC" id="1.1.1.133" evidence="2"/>
<dbReference type="Proteomes" id="UP000177122">
    <property type="component" value="Unassembled WGS sequence"/>
</dbReference>
<sequence>MNITVYGGGFLGKLIATELNATLDDRHISSQADLEGSSTIPDIIINAAGKTGRPNVDWCEDHKDETYAANVTLVKIFAEHAKKHHIKLVHLSSGCIYEGDNNGKGFSEDDAPNFAGSYYSYTKAEAERILKDYDNVLVVRPRMPITATPTPRNLLNKLLGYQKVIVIPNSITVIEDLLPSLSGLIGAEATGTFNFVNPEPVTHKDILELYEKHSGKKLGKTYISAAELVVKAPRSNTILRADKLRDSGFPMRHTMESLDAIIKRYVELERSAD</sequence>